<reference evidence="2" key="2">
    <citation type="submission" date="2015-06" db="UniProtKB">
        <authorList>
            <consortium name="EnsemblPlants"/>
        </authorList>
    </citation>
    <scope>IDENTIFICATION</scope>
    <source>
        <strain evidence="2">DM1-3 516 R44</strain>
    </source>
</reference>
<dbReference type="InParanoid" id="M1DRQ4"/>
<feature type="region of interest" description="Disordered" evidence="1">
    <location>
        <begin position="166"/>
        <end position="204"/>
    </location>
</feature>
<proteinExistence type="predicted"/>
<dbReference type="PANTHER" id="PTHR33180">
    <property type="entry name" value="PHOTOSYSTEM II CP43 REACTION CENTER PROTEIN"/>
    <property type="match status" value="1"/>
</dbReference>
<evidence type="ECO:0008006" key="4">
    <source>
        <dbReference type="Google" id="ProtNLM"/>
    </source>
</evidence>
<organism evidence="2 3">
    <name type="scientific">Solanum tuberosum</name>
    <name type="common">Potato</name>
    <dbReference type="NCBI Taxonomy" id="4113"/>
    <lineage>
        <taxon>Eukaryota</taxon>
        <taxon>Viridiplantae</taxon>
        <taxon>Streptophyta</taxon>
        <taxon>Embryophyta</taxon>
        <taxon>Tracheophyta</taxon>
        <taxon>Spermatophyta</taxon>
        <taxon>Magnoliopsida</taxon>
        <taxon>eudicotyledons</taxon>
        <taxon>Gunneridae</taxon>
        <taxon>Pentapetalae</taxon>
        <taxon>asterids</taxon>
        <taxon>lamiids</taxon>
        <taxon>Solanales</taxon>
        <taxon>Solanaceae</taxon>
        <taxon>Solanoideae</taxon>
        <taxon>Solaneae</taxon>
        <taxon>Solanum</taxon>
    </lineage>
</organism>
<keyword evidence="3" id="KW-1185">Reference proteome</keyword>
<name>M1DRQ4_SOLTU</name>
<sequence length="216" mass="23466">MARTNLTGRDMSPRKRARGVVINEEVAASKLKKLPPKGGKGREIKDHLSGEEILYKWCGGQVSTSVDTLSDLVPQGKKKASAFKLVDFVVVRGKKVKCSSDDINVVFDRASDFIHDYHSTITTKTLEDLKEAEYQQDQADRRRAAPMDISLVVDIDTLLAEAAMPTLATSPPGTSSSTLSDTPGTSVTPPPTRSATTSTPRPPITQAMLFRMGHLV</sequence>
<dbReference type="HOGENOM" id="CLU_1055257_0_0_1"/>
<dbReference type="Gramene" id="PGSC0003DMT400093326">
    <property type="protein sequence ID" value="PGSC0003DMT400093326"/>
    <property type="gene ID" value="PGSC0003DMG400042897"/>
</dbReference>
<dbReference type="PaxDb" id="4113-PGSC0003DMT400093326"/>
<evidence type="ECO:0000313" key="3">
    <source>
        <dbReference type="Proteomes" id="UP000011115"/>
    </source>
</evidence>
<reference evidence="3" key="1">
    <citation type="journal article" date="2011" name="Nature">
        <title>Genome sequence and analysis of the tuber crop potato.</title>
        <authorList>
            <consortium name="The Potato Genome Sequencing Consortium"/>
        </authorList>
    </citation>
    <scope>NUCLEOTIDE SEQUENCE [LARGE SCALE GENOMIC DNA]</scope>
    <source>
        <strain evidence="3">cv. DM1-3 516 R44</strain>
    </source>
</reference>
<dbReference type="Proteomes" id="UP000011115">
    <property type="component" value="Unassembled WGS sequence"/>
</dbReference>
<dbReference type="PANTHER" id="PTHR33180:SF31">
    <property type="entry name" value="POLYPROTEIN PROTEIN"/>
    <property type="match status" value="1"/>
</dbReference>
<evidence type="ECO:0000256" key="1">
    <source>
        <dbReference type="SAM" id="MobiDB-lite"/>
    </source>
</evidence>
<protein>
    <recommendedName>
        <fullName evidence="4">Integrase core domain containing protein</fullName>
    </recommendedName>
</protein>
<accession>M1DRQ4</accession>
<feature type="compositionally biased region" description="Low complexity" evidence="1">
    <location>
        <begin position="166"/>
        <end position="199"/>
    </location>
</feature>
<evidence type="ECO:0000313" key="2">
    <source>
        <dbReference type="EnsemblPlants" id="PGSC0003DMT400093326"/>
    </source>
</evidence>
<dbReference type="EnsemblPlants" id="PGSC0003DMT400093326">
    <property type="protein sequence ID" value="PGSC0003DMT400093326"/>
    <property type="gene ID" value="PGSC0003DMG400042897"/>
</dbReference>
<dbReference type="AlphaFoldDB" id="M1DRQ4"/>